<evidence type="ECO:0000256" key="1">
    <source>
        <dbReference type="SAM" id="MobiDB-lite"/>
    </source>
</evidence>
<evidence type="ECO:0000313" key="5">
    <source>
        <dbReference type="Proteomes" id="UP000308508"/>
    </source>
</evidence>
<reference evidence="4 5" key="1">
    <citation type="submission" date="2019-04" db="EMBL/GenBank/DDBJ databases">
        <authorList>
            <person name="Grouzdev D.S."/>
            <person name="Nazina T.N."/>
        </authorList>
    </citation>
    <scope>NUCLEOTIDE SEQUENCE [LARGE SCALE GENOMIC DNA]</scope>
    <source>
        <strain evidence="4 5">SHC 3-19</strain>
    </source>
</reference>
<gene>
    <name evidence="4" type="ORF">E5S66_02565</name>
</gene>
<comment type="caution">
    <text evidence="4">The sequence shown here is derived from an EMBL/GenBank/DDBJ whole genome shotgun (WGS) entry which is preliminary data.</text>
</comment>
<dbReference type="RefSeq" id="WP_138347215.1">
    <property type="nucleotide sequence ID" value="NZ_SROY01000001.1"/>
</dbReference>
<organism evidence="4 5">
    <name type="scientific">Thermomonas fusca</name>
    <dbReference type="NCBI Taxonomy" id="215690"/>
    <lineage>
        <taxon>Bacteria</taxon>
        <taxon>Pseudomonadati</taxon>
        <taxon>Pseudomonadota</taxon>
        <taxon>Gammaproteobacteria</taxon>
        <taxon>Lysobacterales</taxon>
        <taxon>Lysobacteraceae</taxon>
        <taxon>Thermomonas</taxon>
    </lineage>
</organism>
<dbReference type="Gene3D" id="1.10.40.60">
    <property type="entry name" value="EpsJ-like"/>
    <property type="match status" value="1"/>
</dbReference>
<feature type="region of interest" description="Disordered" evidence="1">
    <location>
        <begin position="174"/>
        <end position="193"/>
    </location>
</feature>
<evidence type="ECO:0000256" key="2">
    <source>
        <dbReference type="SAM" id="Phobius"/>
    </source>
</evidence>
<keyword evidence="2" id="KW-1133">Transmembrane helix</keyword>
<sequence>MRGSERSQRGFVLAVTLWLLAGIGVAVGLMMLWARSQVEHARLDSERLQDDIAALETRDTLLYIAATREFTLAGLPVEPLAADALAMRKLDEMGGVRRDPVGGELRLDGTRYRGRGASFFAIQDEAGLLSLRRPTAERLDRFLRMEGVGKDRIPRLRDTLLDYIDGDDLNHLQGAERNDYERERRPPPPNRGLLLPSELGSVMDWDRLPPAQLGRIIEHSSAFYVGAVNLNTTPPELLPLWIPNCPEACELILKRRQERPLRNGYEAEALTLGKLPGDSAIDYRSVAEGILRIDIWGRTGRGQRYHVRLTPLADQRGPWTILAAYPVQRPADDRDAETTQSPLLAGP</sequence>
<evidence type="ECO:0000313" key="4">
    <source>
        <dbReference type="EMBL" id="TLX22925.1"/>
    </source>
</evidence>
<proteinExistence type="predicted"/>
<protein>
    <recommendedName>
        <fullName evidence="3">T2SS protein K first SAM-like domain-containing protein</fullName>
    </recommendedName>
</protein>
<dbReference type="SUPFAM" id="SSF158544">
    <property type="entry name" value="GspK insert domain-like"/>
    <property type="match status" value="1"/>
</dbReference>
<feature type="compositionally biased region" description="Basic and acidic residues" evidence="1">
    <location>
        <begin position="174"/>
        <end position="186"/>
    </location>
</feature>
<feature type="domain" description="T2SS protein K first SAM-like" evidence="3">
    <location>
        <begin position="135"/>
        <end position="207"/>
    </location>
</feature>
<dbReference type="EMBL" id="SROY01000001">
    <property type="protein sequence ID" value="TLX22925.1"/>
    <property type="molecule type" value="Genomic_DNA"/>
</dbReference>
<name>A0A5R9PHF9_9GAMM</name>
<accession>A0A5R9PHF9</accession>
<dbReference type="Proteomes" id="UP000308508">
    <property type="component" value="Unassembled WGS sequence"/>
</dbReference>
<dbReference type="AlphaFoldDB" id="A0A5R9PHF9"/>
<dbReference type="InterPro" id="IPR038072">
    <property type="entry name" value="GspK_central_sf"/>
</dbReference>
<keyword evidence="2" id="KW-0472">Membrane</keyword>
<dbReference type="Pfam" id="PF21687">
    <property type="entry name" value="T2SSK_1st"/>
    <property type="match status" value="1"/>
</dbReference>
<feature type="transmembrane region" description="Helical" evidence="2">
    <location>
        <begin position="12"/>
        <end position="34"/>
    </location>
</feature>
<dbReference type="InterPro" id="IPR049031">
    <property type="entry name" value="T2SSK_SAM-like_1st"/>
</dbReference>
<keyword evidence="2" id="KW-0812">Transmembrane</keyword>
<dbReference type="STRING" id="1123377.GCA_000423885_01443"/>
<evidence type="ECO:0000259" key="3">
    <source>
        <dbReference type="Pfam" id="PF21687"/>
    </source>
</evidence>
<keyword evidence="5" id="KW-1185">Reference proteome</keyword>